<reference evidence="6 7" key="1">
    <citation type="submission" date="2019-07" db="EMBL/GenBank/DDBJ databases">
        <title>Tepidimonas alkaliphilus YIM 72238 draft genome.</title>
        <authorList>
            <person name="Da Costa M.S."/>
            <person name="Froufe H.J.C."/>
            <person name="Egas C."/>
            <person name="Albuquerque L."/>
        </authorList>
    </citation>
    <scope>NUCLEOTIDE SEQUENCE [LARGE SCALE GENOMIC DNA]</scope>
    <source>
        <strain evidence="6 7">YIM 72238</strain>
    </source>
</reference>
<sequence length="335" mass="37295">MTKTQPAPLPMDTQVGLYRIEQLLAVGGFGLVYRARDPQGRAVAIKEYLPSTLCTRAPGQCQPQVRPECQALYRLGLRSFFEEGRALARIAHPAVVGVQNFVHAHGTVYLVMDYLQGASLQDYIIWARQRRQPHTLREGAIRTLLDQLLRGLRIVHQHGLLHLDIKPANILITDDDRAVLIDFGAARQVLQREGASWVKPMFTPGFAAPEMQRRDGAAWLGPWTDLYAVGACLYAAMVGSPPPEAPQRQQDDRVPATLQALRSVYSEVLREAARWCMMLDPAQRPPSVFALQQALAFRDEAQDASSGKWVSRLLGMLRRRRSGGGVSDRLSSQSP</sequence>
<evidence type="ECO:0000256" key="2">
    <source>
        <dbReference type="ARBA" id="ARBA00022741"/>
    </source>
</evidence>
<keyword evidence="1 6" id="KW-0808">Transferase</keyword>
<dbReference type="GO" id="GO:0005524">
    <property type="term" value="F:ATP binding"/>
    <property type="evidence" value="ECO:0007669"/>
    <property type="project" value="UniProtKB-KW"/>
</dbReference>
<dbReference type="Proteomes" id="UP000315736">
    <property type="component" value="Unassembled WGS sequence"/>
</dbReference>
<feature type="domain" description="Protein kinase" evidence="5">
    <location>
        <begin position="18"/>
        <end position="296"/>
    </location>
</feature>
<evidence type="ECO:0000256" key="1">
    <source>
        <dbReference type="ARBA" id="ARBA00022679"/>
    </source>
</evidence>
<dbReference type="SUPFAM" id="SSF56112">
    <property type="entry name" value="Protein kinase-like (PK-like)"/>
    <property type="match status" value="1"/>
</dbReference>
<dbReference type="PROSITE" id="PS50011">
    <property type="entry name" value="PROTEIN_KINASE_DOM"/>
    <property type="match status" value="1"/>
</dbReference>
<keyword evidence="2" id="KW-0547">Nucleotide-binding</keyword>
<dbReference type="PANTHER" id="PTHR43289">
    <property type="entry name" value="MITOGEN-ACTIVATED PROTEIN KINASE KINASE KINASE 20-RELATED"/>
    <property type="match status" value="1"/>
</dbReference>
<dbReference type="EMBL" id="VJNB01000013">
    <property type="protein sequence ID" value="TSE18471.1"/>
    <property type="molecule type" value="Genomic_DNA"/>
</dbReference>
<dbReference type="AlphaFoldDB" id="A0A554W4H8"/>
<gene>
    <name evidence="6" type="primary">spk1</name>
    <name evidence="6" type="ORF">Talka_02113</name>
</gene>
<dbReference type="InterPro" id="IPR000719">
    <property type="entry name" value="Prot_kinase_dom"/>
</dbReference>
<evidence type="ECO:0000256" key="3">
    <source>
        <dbReference type="ARBA" id="ARBA00022777"/>
    </source>
</evidence>
<dbReference type="InterPro" id="IPR011009">
    <property type="entry name" value="Kinase-like_dom_sf"/>
</dbReference>
<proteinExistence type="predicted"/>
<evidence type="ECO:0000256" key="4">
    <source>
        <dbReference type="ARBA" id="ARBA00022840"/>
    </source>
</evidence>
<dbReference type="Gene3D" id="3.30.200.20">
    <property type="entry name" value="Phosphorylase Kinase, domain 1"/>
    <property type="match status" value="1"/>
</dbReference>
<dbReference type="Pfam" id="PF00069">
    <property type="entry name" value="Pkinase"/>
    <property type="match status" value="1"/>
</dbReference>
<accession>A0A554W4H8</accession>
<evidence type="ECO:0000259" key="5">
    <source>
        <dbReference type="PROSITE" id="PS50011"/>
    </source>
</evidence>
<dbReference type="EC" id="2.7.11.1" evidence="6"/>
<dbReference type="InterPro" id="IPR008271">
    <property type="entry name" value="Ser/Thr_kinase_AS"/>
</dbReference>
<dbReference type="CDD" id="cd14014">
    <property type="entry name" value="STKc_PknB_like"/>
    <property type="match status" value="1"/>
</dbReference>
<dbReference type="GO" id="GO:0004674">
    <property type="term" value="F:protein serine/threonine kinase activity"/>
    <property type="evidence" value="ECO:0007669"/>
    <property type="project" value="UniProtKB-EC"/>
</dbReference>
<keyword evidence="3 6" id="KW-0418">Kinase</keyword>
<evidence type="ECO:0000313" key="7">
    <source>
        <dbReference type="Proteomes" id="UP000315736"/>
    </source>
</evidence>
<dbReference type="RefSeq" id="WP_143891310.1">
    <property type="nucleotide sequence ID" value="NZ_VJNB01000013.1"/>
</dbReference>
<name>A0A554W4H8_9BURK</name>
<protein>
    <submittedName>
        <fullName evidence="6">Serine/threonine-protein kinase PK-1</fullName>
        <ecNumber evidence="6">2.7.11.1</ecNumber>
    </submittedName>
</protein>
<keyword evidence="7" id="KW-1185">Reference proteome</keyword>
<organism evidence="6 7">
    <name type="scientific">Tepidimonas alkaliphilus</name>
    <dbReference type="NCBI Taxonomy" id="2588942"/>
    <lineage>
        <taxon>Bacteria</taxon>
        <taxon>Pseudomonadati</taxon>
        <taxon>Pseudomonadota</taxon>
        <taxon>Betaproteobacteria</taxon>
        <taxon>Burkholderiales</taxon>
        <taxon>Tepidimonas</taxon>
    </lineage>
</organism>
<dbReference type="OrthoDB" id="9801841at2"/>
<dbReference type="SMART" id="SM00220">
    <property type="entry name" value="S_TKc"/>
    <property type="match status" value="1"/>
</dbReference>
<keyword evidence="4" id="KW-0067">ATP-binding</keyword>
<dbReference type="Gene3D" id="1.10.510.10">
    <property type="entry name" value="Transferase(Phosphotransferase) domain 1"/>
    <property type="match status" value="1"/>
</dbReference>
<evidence type="ECO:0000313" key="6">
    <source>
        <dbReference type="EMBL" id="TSE18471.1"/>
    </source>
</evidence>
<dbReference type="PROSITE" id="PS00108">
    <property type="entry name" value="PROTEIN_KINASE_ST"/>
    <property type="match status" value="1"/>
</dbReference>
<comment type="caution">
    <text evidence="6">The sequence shown here is derived from an EMBL/GenBank/DDBJ whole genome shotgun (WGS) entry which is preliminary data.</text>
</comment>
<dbReference type="PANTHER" id="PTHR43289:SF34">
    <property type="entry name" value="SERINE_THREONINE-PROTEIN KINASE YBDM-RELATED"/>
    <property type="match status" value="1"/>
</dbReference>